<proteinExistence type="inferred from homology"/>
<evidence type="ECO:0000259" key="8">
    <source>
        <dbReference type="PROSITE" id="PS50106"/>
    </source>
</evidence>
<evidence type="ECO:0000313" key="9">
    <source>
        <dbReference type="EMBL" id="MFD0760629.1"/>
    </source>
</evidence>
<comment type="similarity">
    <text evidence="2 7">Belongs to the peptidase S41B family.</text>
</comment>
<keyword evidence="3 7" id="KW-0963">Cytoplasm</keyword>
<evidence type="ECO:0000256" key="5">
    <source>
        <dbReference type="ARBA" id="ARBA00022801"/>
    </source>
</evidence>
<evidence type="ECO:0000256" key="7">
    <source>
        <dbReference type="PIRNR" id="PIRNR036421"/>
    </source>
</evidence>
<feature type="domain" description="PDZ" evidence="8">
    <location>
        <begin position="753"/>
        <end position="834"/>
    </location>
</feature>
<organism evidence="9 10">
    <name type="scientific">Lutibacter aestuarii</name>
    <dbReference type="NCBI Taxonomy" id="861111"/>
    <lineage>
        <taxon>Bacteria</taxon>
        <taxon>Pseudomonadati</taxon>
        <taxon>Bacteroidota</taxon>
        <taxon>Flavobacteriia</taxon>
        <taxon>Flavobacteriales</taxon>
        <taxon>Flavobacteriaceae</taxon>
        <taxon>Lutibacter</taxon>
    </lineage>
</organism>
<sequence>MKNILFTLTCILTIQTTLNSQNNPLINSPTLSPNGETIAFNYQGDIWTTSKNGDNLKRLTIHEAYDTNPIWSPDGKTIAFQSNRFGNNDVFTIPSTGGIPKRITYHSSNDQVTDFTTDNNIIFSTARNFVQIEREPEVHSVNSNGGTPFRLLNTVGFDATLSPNKKFIAFTKGSCRIEREAYQGPANRDIWLYDIKNDSYHQLTSFVGQDLAPQWANNNTLYFQSARSGKYNIHKLTIDQNGNKLGEITQITNLKDMGIFSFDLSSNGTDIVMTSGDKIWLLDITSNKTTPISITINSDYRFDPIVRKSYTNNASEVEVSPNGKLSAIVIRGEIFITENNSEKNRTISVSNSAYKDEDVVWLNDEVLLFVSDRNGTDNIYAITSNDAENKNLFSSLKHQITQLTNHKEGVSNIKLAPNKKSITFNKGYGKLIVASIDNDGKISNEKTLVDGWDTPSGISWSPDSKWLAYSLSDLYFNDEIYIHKADNSKKPVNISMHPKSDFGPIWSEDGSKIGFSSNRNNGDHDIWFVWLQKKDWEKTQQDWEEITNDTKEKKDKNKEENSIPDIIIDFDNIHERQQQVTAYNGGEFLNAISKDGKTFYYTTGNSGRGNPDVTSNLYKINWDGKENKELTKGNTRPRNISLTDKEDYIYYISSGRISRIKLANAKKESIPFNAKMIIDYTEEANQIFEQAWKTIEDRFYDPNHHGQNWNELKKTYKPLALKASTRDDFKIIFNKMLGQINASHMGMYRGEDRKEVQNERTGILGVELMPMANNKLKISYVVPNSAADREISKLLVGDIINTVNGEKVSTSENIYKHLVATTNEKIILGITSKGVDKEIIIRPKSSGRTDNYNAWVKERKRLTEKYSNGKLGYIHIQGMNWTSFEHFERELTAAGFGKEGIVIDVRYNGGGWTTDYLMAVLNVKQHAYTIPRGASNDLSKDHKAFKNYYPFSERLPLAAWTKPSIALCNQNSYSNAEIFSHAYKELGLGKLVGIPTFGAVISTGGQTLIDGSYVRVPYRGWYVKSSEKNMDFTPAMPDIVINNSPDDRSKGTDTQLKKAVEELLKDI</sequence>
<protein>
    <recommendedName>
        <fullName evidence="7">Tricorn protease homolog</fullName>
        <ecNumber evidence="7">3.4.21.-</ecNumber>
    </recommendedName>
</protein>
<evidence type="ECO:0000256" key="2">
    <source>
        <dbReference type="ARBA" id="ARBA00008524"/>
    </source>
</evidence>
<dbReference type="CDD" id="cd07562">
    <property type="entry name" value="Peptidase_S41_TRI"/>
    <property type="match status" value="1"/>
</dbReference>
<name>A0ABW2Z2Z3_9FLAO</name>
<dbReference type="SUPFAM" id="SSF52096">
    <property type="entry name" value="ClpP/crotonase"/>
    <property type="match status" value="1"/>
</dbReference>
<dbReference type="InterPro" id="IPR005151">
    <property type="entry name" value="Tail-specific_protease"/>
</dbReference>
<evidence type="ECO:0000313" key="10">
    <source>
        <dbReference type="Proteomes" id="UP001597032"/>
    </source>
</evidence>
<dbReference type="Pfam" id="PF07676">
    <property type="entry name" value="PD40"/>
    <property type="match status" value="3"/>
</dbReference>
<dbReference type="PIRSF" id="PIRSF036421">
    <property type="entry name" value="Tricorn_protease"/>
    <property type="match status" value="1"/>
</dbReference>
<dbReference type="InterPro" id="IPR011042">
    <property type="entry name" value="6-blade_b-propeller_TolB-like"/>
</dbReference>
<comment type="function">
    <text evidence="7">Degrades oligopeptides.</text>
</comment>
<dbReference type="PANTHER" id="PTHR43253">
    <property type="entry name" value="TRICORN PROTEASE HOMOLOG 2-RELATED"/>
    <property type="match status" value="1"/>
</dbReference>
<dbReference type="InterPro" id="IPR036034">
    <property type="entry name" value="PDZ_sf"/>
</dbReference>
<dbReference type="InterPro" id="IPR011659">
    <property type="entry name" value="WD40"/>
</dbReference>
<reference evidence="10" key="1">
    <citation type="journal article" date="2019" name="Int. J. Syst. Evol. Microbiol.">
        <title>The Global Catalogue of Microorganisms (GCM) 10K type strain sequencing project: providing services to taxonomists for standard genome sequencing and annotation.</title>
        <authorList>
            <consortium name="The Broad Institute Genomics Platform"/>
            <consortium name="The Broad Institute Genome Sequencing Center for Infectious Disease"/>
            <person name="Wu L."/>
            <person name="Ma J."/>
        </authorList>
    </citation>
    <scope>NUCLEOTIDE SEQUENCE [LARGE SCALE GENOMIC DNA]</scope>
    <source>
        <strain evidence="10">CCUG 60022</strain>
    </source>
</reference>
<dbReference type="InterPro" id="IPR001478">
    <property type="entry name" value="PDZ"/>
</dbReference>
<comment type="caution">
    <text evidence="9">The sequence shown here is derived from an EMBL/GenBank/DDBJ whole genome shotgun (WGS) entry which is preliminary data.</text>
</comment>
<keyword evidence="5 7" id="KW-0378">Hydrolase</keyword>
<dbReference type="Pfam" id="PF14684">
    <property type="entry name" value="Tricorn_C1"/>
    <property type="match status" value="1"/>
</dbReference>
<evidence type="ECO:0000256" key="3">
    <source>
        <dbReference type="ARBA" id="ARBA00022490"/>
    </source>
</evidence>
<dbReference type="InterPro" id="IPR028204">
    <property type="entry name" value="Tricorn_C1"/>
</dbReference>
<keyword evidence="10" id="KW-1185">Reference proteome</keyword>
<evidence type="ECO:0000256" key="1">
    <source>
        <dbReference type="ARBA" id="ARBA00004496"/>
    </source>
</evidence>
<dbReference type="Gene3D" id="2.120.10.30">
    <property type="entry name" value="TolB, C-terminal domain"/>
    <property type="match status" value="2"/>
</dbReference>
<dbReference type="SMART" id="SM00245">
    <property type="entry name" value="TSPc"/>
    <property type="match status" value="1"/>
</dbReference>
<dbReference type="EC" id="3.4.21.-" evidence="7"/>
<evidence type="ECO:0000256" key="4">
    <source>
        <dbReference type="ARBA" id="ARBA00022670"/>
    </source>
</evidence>
<gene>
    <name evidence="9" type="ORF">ACFQZW_00890</name>
</gene>
<dbReference type="InterPro" id="IPR012393">
    <property type="entry name" value="Tricorn_protease"/>
</dbReference>
<dbReference type="Proteomes" id="UP001597032">
    <property type="component" value="Unassembled WGS sequence"/>
</dbReference>
<dbReference type="PANTHER" id="PTHR43253:SF1">
    <property type="entry name" value="TRICORN PROTEASE HOMOLOG 2-RELATED"/>
    <property type="match status" value="1"/>
</dbReference>
<dbReference type="PROSITE" id="PS50106">
    <property type="entry name" value="PDZ"/>
    <property type="match status" value="1"/>
</dbReference>
<dbReference type="Pfam" id="PF26549">
    <property type="entry name" value="Tricorn_N"/>
    <property type="match status" value="1"/>
</dbReference>
<keyword evidence="4 7" id="KW-0645">Protease</keyword>
<dbReference type="Gene3D" id="2.30.42.10">
    <property type="match status" value="1"/>
</dbReference>
<dbReference type="InterPro" id="IPR029045">
    <property type="entry name" value="ClpP/crotonase-like_dom_sf"/>
</dbReference>
<dbReference type="RefSeq" id="WP_386781301.1">
    <property type="nucleotide sequence ID" value="NZ_JBHTIC010000002.1"/>
</dbReference>
<dbReference type="SMART" id="SM00228">
    <property type="entry name" value="PDZ"/>
    <property type="match status" value="1"/>
</dbReference>
<dbReference type="Gene3D" id="3.90.226.10">
    <property type="entry name" value="2-enoyl-CoA Hydratase, Chain A, domain 1"/>
    <property type="match status" value="1"/>
</dbReference>
<dbReference type="SUPFAM" id="SSF50156">
    <property type="entry name" value="PDZ domain-like"/>
    <property type="match status" value="1"/>
</dbReference>
<dbReference type="EMBL" id="JBHTIC010000002">
    <property type="protein sequence ID" value="MFD0760629.1"/>
    <property type="molecule type" value="Genomic_DNA"/>
</dbReference>
<evidence type="ECO:0000256" key="6">
    <source>
        <dbReference type="ARBA" id="ARBA00022825"/>
    </source>
</evidence>
<comment type="subcellular location">
    <subcellularLocation>
        <location evidence="1 7">Cytoplasm</location>
    </subcellularLocation>
</comment>
<dbReference type="SUPFAM" id="SSF82171">
    <property type="entry name" value="DPP6 N-terminal domain-like"/>
    <property type="match status" value="1"/>
</dbReference>
<keyword evidence="6 7" id="KW-0720">Serine protease</keyword>
<dbReference type="Gene3D" id="2.120.10.60">
    <property type="entry name" value="Tricorn protease N-terminal domain"/>
    <property type="match status" value="1"/>
</dbReference>
<dbReference type="Pfam" id="PF03572">
    <property type="entry name" value="Peptidase_S41"/>
    <property type="match status" value="1"/>
</dbReference>
<accession>A0ABW2Z2Z3</accession>
<dbReference type="Gene3D" id="3.30.750.44">
    <property type="match status" value="1"/>
</dbReference>